<feature type="signal peptide" evidence="1">
    <location>
        <begin position="1"/>
        <end position="24"/>
    </location>
</feature>
<dbReference type="Proteomes" id="UP000597138">
    <property type="component" value="Unassembled WGS sequence"/>
</dbReference>
<dbReference type="Gene3D" id="3.10.450.50">
    <property type="match status" value="1"/>
</dbReference>
<dbReference type="InterPro" id="IPR027843">
    <property type="entry name" value="DUF4440"/>
</dbReference>
<proteinExistence type="predicted"/>
<dbReference type="Pfam" id="PF14534">
    <property type="entry name" value="DUF4440"/>
    <property type="match status" value="1"/>
</dbReference>
<accession>A0A069P0E5</accession>
<dbReference type="Proteomes" id="UP000027439">
    <property type="component" value="Unassembled WGS sequence"/>
</dbReference>
<dbReference type="SUPFAM" id="SSF54427">
    <property type="entry name" value="NTF2-like"/>
    <property type="match status" value="1"/>
</dbReference>
<comment type="caution">
    <text evidence="4">The sequence shown here is derived from an EMBL/GenBank/DDBJ whole genome shotgun (WGS) entry which is preliminary data.</text>
</comment>
<evidence type="ECO:0000256" key="1">
    <source>
        <dbReference type="SAM" id="SignalP"/>
    </source>
</evidence>
<evidence type="ECO:0000313" key="4">
    <source>
        <dbReference type="EMBL" id="KDR33394.1"/>
    </source>
</evidence>
<dbReference type="EMBL" id="BMEG01000004">
    <property type="protein sequence ID" value="GGD71227.1"/>
    <property type="molecule type" value="Genomic_DNA"/>
</dbReference>
<sequence length="148" mass="15979">MKKTIAYLSACTALFAAAPYIVHAADAAMVQKANAAWDKTFNSGDAKKLASLYDENAVVSPGNGKTVKGRADIEKLFDGYFKAGVGNHTTDVVNARRVGNVMYETANWTAVADKDGKKTQYQGVLLKVMTKSSDGQWRTTAHTWNAAQ</sequence>
<reference evidence="3" key="4">
    <citation type="submission" date="2024-05" db="EMBL/GenBank/DDBJ databases">
        <authorList>
            <person name="Sun Q."/>
            <person name="Zhou Y."/>
        </authorList>
    </citation>
    <scope>NUCLEOTIDE SEQUENCE</scope>
    <source>
        <strain evidence="3">CGMCC 1.11013</strain>
    </source>
</reference>
<dbReference type="InterPro" id="IPR032710">
    <property type="entry name" value="NTF2-like_dom_sf"/>
</dbReference>
<gene>
    <name evidence="4" type="ORF">BG57_07630</name>
    <name evidence="3" type="ORF">GCM10010985_27150</name>
</gene>
<protein>
    <submittedName>
        <fullName evidence="4">Signal peptide protein</fullName>
    </submittedName>
</protein>
<keyword evidence="1" id="KW-0732">Signal</keyword>
<dbReference type="InterPro" id="IPR011944">
    <property type="entry name" value="Steroid_delta5-4_isomerase"/>
</dbReference>
<dbReference type="AlphaFoldDB" id="A0A069P0E5"/>
<evidence type="ECO:0000313" key="3">
    <source>
        <dbReference type="EMBL" id="GGD71227.1"/>
    </source>
</evidence>
<reference evidence="3" key="1">
    <citation type="journal article" date="2014" name="Int. J. Syst. Evol. Microbiol.">
        <title>Complete genome of a new Firmicutes species belonging to the dominant human colonic microbiota ('Ruminococcus bicirculans') reveals two chromosomes and a selective capacity to utilize plant glucans.</title>
        <authorList>
            <consortium name="NISC Comparative Sequencing Program"/>
            <person name="Wegmann U."/>
            <person name="Louis P."/>
            <person name="Goesmann A."/>
            <person name="Henrissat B."/>
            <person name="Duncan S.H."/>
            <person name="Flint H.J."/>
        </authorList>
    </citation>
    <scope>NUCLEOTIDE SEQUENCE</scope>
    <source>
        <strain evidence="3">CGMCC 1.11013</strain>
    </source>
</reference>
<evidence type="ECO:0000259" key="2">
    <source>
        <dbReference type="Pfam" id="PF14534"/>
    </source>
</evidence>
<dbReference type="NCBIfam" id="TIGR02246">
    <property type="entry name" value="SgcJ/EcaC family oxidoreductase"/>
    <property type="match status" value="1"/>
</dbReference>
<reference evidence="6" key="3">
    <citation type="journal article" date="2019" name="Int. J. Syst. Evol. Microbiol.">
        <title>The Global Catalogue of Microorganisms (GCM) 10K type strain sequencing project: providing services to taxonomists for standard genome sequencing and annotation.</title>
        <authorList>
            <consortium name="The Broad Institute Genomics Platform"/>
            <consortium name="The Broad Institute Genome Sequencing Center for Infectious Disease"/>
            <person name="Wu L."/>
            <person name="Ma J."/>
        </authorList>
    </citation>
    <scope>NUCLEOTIDE SEQUENCE [LARGE SCALE GENOMIC DNA]</scope>
    <source>
        <strain evidence="6">CGMCC 1.11013</strain>
    </source>
</reference>
<reference evidence="4 5" key="2">
    <citation type="submission" date="2014-03" db="EMBL/GenBank/DDBJ databases">
        <title>Draft Genome Sequences of Four Burkholderia Strains.</title>
        <authorList>
            <person name="Liu X.Y."/>
            <person name="Li C.X."/>
            <person name="Xu J.H."/>
        </authorList>
    </citation>
    <scope>NUCLEOTIDE SEQUENCE [LARGE SCALE GENOMIC DNA]</scope>
    <source>
        <strain evidence="4 5">R27</strain>
    </source>
</reference>
<name>A0A069P0E5_9BURK</name>
<organism evidence="4 5">
    <name type="scientific">Caballeronia grimmiae</name>
    <dbReference type="NCBI Taxonomy" id="1071679"/>
    <lineage>
        <taxon>Bacteria</taxon>
        <taxon>Pseudomonadati</taxon>
        <taxon>Pseudomonadota</taxon>
        <taxon>Betaproteobacteria</taxon>
        <taxon>Burkholderiales</taxon>
        <taxon>Burkholderiaceae</taxon>
        <taxon>Caballeronia</taxon>
    </lineage>
</organism>
<dbReference type="eggNOG" id="COG4319">
    <property type="taxonomic scope" value="Bacteria"/>
</dbReference>
<evidence type="ECO:0000313" key="5">
    <source>
        <dbReference type="Proteomes" id="UP000027439"/>
    </source>
</evidence>
<feature type="chain" id="PRO_5001663805" evidence="1">
    <location>
        <begin position="25"/>
        <end position="148"/>
    </location>
</feature>
<feature type="domain" description="DUF4440" evidence="2">
    <location>
        <begin position="31"/>
        <end position="138"/>
    </location>
</feature>
<evidence type="ECO:0000313" key="6">
    <source>
        <dbReference type="Proteomes" id="UP000597138"/>
    </source>
</evidence>
<dbReference type="EMBL" id="JFHE01000016">
    <property type="protein sequence ID" value="KDR33394.1"/>
    <property type="molecule type" value="Genomic_DNA"/>
</dbReference>
<keyword evidence="6" id="KW-1185">Reference proteome</keyword>
<dbReference type="STRING" id="1071679.BG57_07630"/>